<evidence type="ECO:0000313" key="1">
    <source>
        <dbReference type="EMBL" id="REH27036.1"/>
    </source>
</evidence>
<evidence type="ECO:0000313" key="2">
    <source>
        <dbReference type="Proteomes" id="UP000256269"/>
    </source>
</evidence>
<keyword evidence="2" id="KW-1185">Reference proteome</keyword>
<gene>
    <name evidence="1" type="ORF">BCF44_1307</name>
</gene>
<organism evidence="1 2">
    <name type="scientific">Kutzneria buriramensis</name>
    <dbReference type="NCBI Taxonomy" id="1045776"/>
    <lineage>
        <taxon>Bacteria</taxon>
        <taxon>Bacillati</taxon>
        <taxon>Actinomycetota</taxon>
        <taxon>Actinomycetes</taxon>
        <taxon>Pseudonocardiales</taxon>
        <taxon>Pseudonocardiaceae</taxon>
        <taxon>Kutzneria</taxon>
    </lineage>
</organism>
<dbReference type="EMBL" id="QUNO01000030">
    <property type="protein sequence ID" value="REH27036.1"/>
    <property type="molecule type" value="Genomic_DNA"/>
</dbReference>
<protein>
    <submittedName>
        <fullName evidence="1">Uncharacterized protein</fullName>
    </submittedName>
</protein>
<accession>A0A3E0GTT6</accession>
<comment type="caution">
    <text evidence="1">The sequence shown here is derived from an EMBL/GenBank/DDBJ whole genome shotgun (WGS) entry which is preliminary data.</text>
</comment>
<reference evidence="1 2" key="1">
    <citation type="submission" date="2018-08" db="EMBL/GenBank/DDBJ databases">
        <title>Genomic Encyclopedia of Archaeal and Bacterial Type Strains, Phase II (KMG-II): from individual species to whole genera.</title>
        <authorList>
            <person name="Goeker M."/>
        </authorList>
    </citation>
    <scope>NUCLEOTIDE SEQUENCE [LARGE SCALE GENOMIC DNA]</scope>
    <source>
        <strain evidence="1 2">DSM 45791</strain>
    </source>
</reference>
<proteinExistence type="predicted"/>
<dbReference type="Proteomes" id="UP000256269">
    <property type="component" value="Unassembled WGS sequence"/>
</dbReference>
<dbReference type="OrthoDB" id="3629704at2"/>
<dbReference type="AlphaFoldDB" id="A0A3E0GTT6"/>
<name>A0A3E0GTT6_9PSEU</name>
<sequence>MGCPSTYGLVVTTPEPVSLDQLIDDCADIPGALRQLVRPLPSPRQAAPWRVDETCVAQVSGLDDY</sequence>